<name>A0ABQ3C8M0_9GAMM</name>
<dbReference type="EMBL" id="BMXY01000005">
    <property type="protein sequence ID" value="GGZ72039.1"/>
    <property type="molecule type" value="Genomic_DNA"/>
</dbReference>
<dbReference type="Proteomes" id="UP000643403">
    <property type="component" value="Unassembled WGS sequence"/>
</dbReference>
<comment type="caution">
    <text evidence="1">The sequence shown here is derived from an EMBL/GenBank/DDBJ whole genome shotgun (WGS) entry which is preliminary data.</text>
</comment>
<evidence type="ECO:0000313" key="2">
    <source>
        <dbReference type="Proteomes" id="UP000643403"/>
    </source>
</evidence>
<evidence type="ECO:0000313" key="1">
    <source>
        <dbReference type="EMBL" id="GGZ72039.1"/>
    </source>
</evidence>
<dbReference type="RefSeq" id="WP_189451066.1">
    <property type="nucleotide sequence ID" value="NZ_BMXY01000005.1"/>
</dbReference>
<reference evidence="2" key="1">
    <citation type="journal article" date="2019" name="Int. J. Syst. Evol. Microbiol.">
        <title>The Global Catalogue of Microorganisms (GCM) 10K type strain sequencing project: providing services to taxonomists for standard genome sequencing and annotation.</title>
        <authorList>
            <consortium name="The Broad Institute Genomics Platform"/>
            <consortium name="The Broad Institute Genome Sequencing Center for Infectious Disease"/>
            <person name="Wu L."/>
            <person name="Ma J."/>
        </authorList>
    </citation>
    <scope>NUCLEOTIDE SEQUENCE [LARGE SCALE GENOMIC DNA]</scope>
    <source>
        <strain evidence="2">KCTC 22558</strain>
    </source>
</reference>
<sequence length="667" mass="73805">MSTTAIKTRSDSQIDALVADAQADSTAAQQLALDASKLAGLATERLETFRDAGFFKRCWYKLNGRTESIARATTADLVEMQALAWQYLAALQKQNLIEARSIAIIRNNLAELAETQFETRELLLSLTTRVGHKIGRLEQVTSVIDWRTSLKVQGYDRLPPVMQVLSVVYDYSALLRENDLAMERIVESKDLEAAFEMLGIDGWQEFTLSGFAERLLDETMAAGMPALEGIVEIRAGERVLAADQVLEMVSGSGFNCVYEVASCLPMISRVARHAREEDRRTLMLGSVRDHLSSPDARYCLLDLAREIAAGISLVRSLCETDAPVAPGQAPATLPQEPQPFSLEDLLSRHVPLQAHPITELLVDANSRQLYIDALILAMASPGEDSQRRGYLSSLSRLLQCEPADASIERVLRDPRRVQIDRVLDELSARERQYAWLVDATFLGCEAGGLTARARGVILQMARAFNLKNDDAERFVDAATVLATETVPAKLIEALARIATHTGAWRAIIDFRKLSFAGAFAKTSWALTQHSMGGVNLSLAISRLAMDVMGQMSFGDEGFFQRTAISAKRSLSVSSFNDLRKKVEAFEEGGRAHVNEANRVLRAFGQESHYVRASLYDCAADKDTAVSNENWCDNMDKALDKLRDYLDACVDVMHELSSRLDAMEAGRW</sequence>
<gene>
    <name evidence="1" type="ORF">GCM10008101_27840</name>
</gene>
<keyword evidence="2" id="KW-1185">Reference proteome</keyword>
<proteinExistence type="predicted"/>
<protein>
    <submittedName>
        <fullName evidence="1">Uncharacterized protein</fullName>
    </submittedName>
</protein>
<accession>A0ABQ3C8M0</accession>
<organism evidence="1 2">
    <name type="scientific">Cognatilysobacter xinjiangensis</name>
    <dbReference type="NCBI Taxonomy" id="546892"/>
    <lineage>
        <taxon>Bacteria</taxon>
        <taxon>Pseudomonadati</taxon>
        <taxon>Pseudomonadota</taxon>
        <taxon>Gammaproteobacteria</taxon>
        <taxon>Lysobacterales</taxon>
        <taxon>Lysobacteraceae</taxon>
        <taxon>Cognatilysobacter</taxon>
    </lineage>
</organism>